<dbReference type="GO" id="GO:0008610">
    <property type="term" value="P:lipid biosynthetic process"/>
    <property type="evidence" value="ECO:0007669"/>
    <property type="project" value="UniProtKB-ARBA"/>
</dbReference>
<dbReference type="InterPro" id="IPR000873">
    <property type="entry name" value="AMP-dep_synth/lig_dom"/>
</dbReference>
<accession>A0A1I0Y5I7</accession>
<dbReference type="InterPro" id="IPR009081">
    <property type="entry name" value="PP-bd_ACP"/>
</dbReference>
<dbReference type="SUPFAM" id="SSF56801">
    <property type="entry name" value="Acetyl-CoA synthetase-like"/>
    <property type="match status" value="1"/>
</dbReference>
<dbReference type="Gene3D" id="2.30.38.10">
    <property type="entry name" value="Luciferase, Domain 3"/>
    <property type="match status" value="1"/>
</dbReference>
<dbReference type="FunFam" id="3.40.50.980:FF:000001">
    <property type="entry name" value="Non-ribosomal peptide synthetase"/>
    <property type="match status" value="1"/>
</dbReference>
<comment type="similarity">
    <text evidence="2">Belongs to the ATP-dependent AMP-binding enzyme family.</text>
</comment>
<dbReference type="InterPro" id="IPR006162">
    <property type="entry name" value="Ppantetheine_attach_site"/>
</dbReference>
<evidence type="ECO:0000256" key="2">
    <source>
        <dbReference type="ARBA" id="ARBA00006432"/>
    </source>
</evidence>
<evidence type="ECO:0000256" key="1">
    <source>
        <dbReference type="ARBA" id="ARBA00001957"/>
    </source>
</evidence>
<organism evidence="7 8">
    <name type="scientific">Clostridium frigidicarnis</name>
    <dbReference type="NCBI Taxonomy" id="84698"/>
    <lineage>
        <taxon>Bacteria</taxon>
        <taxon>Bacillati</taxon>
        <taxon>Bacillota</taxon>
        <taxon>Clostridia</taxon>
        <taxon>Eubacteriales</taxon>
        <taxon>Clostridiaceae</taxon>
        <taxon>Clostridium</taxon>
    </lineage>
</organism>
<gene>
    <name evidence="7" type="ORF">SAMN04488528_101114</name>
</gene>
<keyword evidence="8" id="KW-1185">Reference proteome</keyword>
<dbReference type="PANTHER" id="PTHR45398:SF1">
    <property type="entry name" value="ENZYME, PUTATIVE (JCVI)-RELATED"/>
    <property type="match status" value="1"/>
</dbReference>
<comment type="cofactor">
    <cofactor evidence="1">
        <name>pantetheine 4'-phosphate</name>
        <dbReference type="ChEBI" id="CHEBI:47942"/>
    </cofactor>
</comment>
<dbReference type="Gene3D" id="3.40.50.980">
    <property type="match status" value="2"/>
</dbReference>
<dbReference type="OrthoDB" id="51171at2"/>
<dbReference type="FunFam" id="2.30.38.10:FF:000001">
    <property type="entry name" value="Non-ribosomal peptide synthetase PvdI"/>
    <property type="match status" value="1"/>
</dbReference>
<dbReference type="GO" id="GO:0003824">
    <property type="term" value="F:catalytic activity"/>
    <property type="evidence" value="ECO:0007669"/>
    <property type="project" value="InterPro"/>
</dbReference>
<evidence type="ECO:0000313" key="7">
    <source>
        <dbReference type="EMBL" id="SFB07860.1"/>
    </source>
</evidence>
<evidence type="ECO:0000259" key="6">
    <source>
        <dbReference type="PROSITE" id="PS50075"/>
    </source>
</evidence>
<dbReference type="InterPro" id="IPR045851">
    <property type="entry name" value="AMP-bd_C_sf"/>
</dbReference>
<dbReference type="Gene3D" id="3.30.559.30">
    <property type="entry name" value="Nonribosomal peptide synthetase, condensation domain"/>
    <property type="match status" value="2"/>
</dbReference>
<name>A0A1I0Y5I7_9CLOT</name>
<keyword evidence="3" id="KW-0596">Phosphopantetheine</keyword>
<evidence type="ECO:0000256" key="4">
    <source>
        <dbReference type="ARBA" id="ARBA00022553"/>
    </source>
</evidence>
<dbReference type="Pfam" id="PF00668">
    <property type="entry name" value="Condensation"/>
    <property type="match status" value="2"/>
</dbReference>
<dbReference type="PANTHER" id="PTHR45398">
    <property type="match status" value="1"/>
</dbReference>
<dbReference type="PROSITE" id="PS50075">
    <property type="entry name" value="CARRIER"/>
    <property type="match status" value="1"/>
</dbReference>
<dbReference type="RefSeq" id="WP_090040592.1">
    <property type="nucleotide sequence ID" value="NZ_FOKI01000011.1"/>
</dbReference>
<dbReference type="Pfam" id="PF00501">
    <property type="entry name" value="AMP-binding"/>
    <property type="match status" value="1"/>
</dbReference>
<dbReference type="InterPro" id="IPR023213">
    <property type="entry name" value="CAT-like_dom_sf"/>
</dbReference>
<dbReference type="Gene3D" id="3.30.300.30">
    <property type="match status" value="1"/>
</dbReference>
<evidence type="ECO:0000256" key="3">
    <source>
        <dbReference type="ARBA" id="ARBA00022450"/>
    </source>
</evidence>
<dbReference type="InterPro" id="IPR036736">
    <property type="entry name" value="ACP-like_sf"/>
</dbReference>
<dbReference type="EMBL" id="FOKI01000011">
    <property type="protein sequence ID" value="SFB07860.1"/>
    <property type="molecule type" value="Genomic_DNA"/>
</dbReference>
<protein>
    <submittedName>
        <fullName evidence="7">Non-ribosomal peptide synthase domain TIGR01720/amino acid adenylation domain-containing protein</fullName>
    </submittedName>
</protein>
<dbReference type="InterPro" id="IPR010060">
    <property type="entry name" value="NRPS_synth"/>
</dbReference>
<proteinExistence type="inferred from homology"/>
<keyword evidence="5" id="KW-0045">Antibiotic biosynthesis</keyword>
<dbReference type="Pfam" id="PF00550">
    <property type="entry name" value="PP-binding"/>
    <property type="match status" value="1"/>
</dbReference>
<dbReference type="STRING" id="84698.SAMN04488528_101114"/>
<dbReference type="InterPro" id="IPR020845">
    <property type="entry name" value="AMP-binding_CS"/>
</dbReference>
<dbReference type="PROSITE" id="PS00012">
    <property type="entry name" value="PHOSPHOPANTETHEINE"/>
    <property type="match status" value="1"/>
</dbReference>
<dbReference type="Gene3D" id="3.30.559.10">
    <property type="entry name" value="Chloramphenicol acetyltransferase-like domain"/>
    <property type="match status" value="2"/>
</dbReference>
<dbReference type="Gene3D" id="1.10.1200.10">
    <property type="entry name" value="ACP-like"/>
    <property type="match status" value="1"/>
</dbReference>
<dbReference type="PROSITE" id="PS00455">
    <property type="entry name" value="AMP_BINDING"/>
    <property type="match status" value="1"/>
</dbReference>
<dbReference type="Proteomes" id="UP000198619">
    <property type="component" value="Unassembled WGS sequence"/>
</dbReference>
<reference evidence="7 8" key="1">
    <citation type="submission" date="2016-10" db="EMBL/GenBank/DDBJ databases">
        <authorList>
            <person name="de Groot N.N."/>
        </authorList>
    </citation>
    <scope>NUCLEOTIDE SEQUENCE [LARGE SCALE GENOMIC DNA]</scope>
    <source>
        <strain evidence="7 8">DSM 12271</strain>
    </source>
</reference>
<dbReference type="NCBIfam" id="TIGR01720">
    <property type="entry name" value="NRPS-para261"/>
    <property type="match status" value="1"/>
</dbReference>
<dbReference type="SUPFAM" id="SSF47336">
    <property type="entry name" value="ACP-like"/>
    <property type="match status" value="1"/>
</dbReference>
<sequence>MGSNERNYYNLTHPQKRIWYIDKVNLNSSLHNIGGCLNINEKIDIDKMQETLNLIIKSNEGLRLRFTERDGQPVQYVHAFQKENIDVLDFTKNEKPKEEYKKWSENLFKRNFNMEDNQLYYFAIYKISEKESGVLLKIHHIISDGWSISLIEKQICEIYSKLIHSEGIYLDEYYSYVDFIKEEVEYLRSERFMKNKNFWREKFDDIPEEFLYKTSNSIEGRRLCFNIDSELSNKIKKFVDDKKYSLNTFFIAMLLIYINKIIYKEDLIIGTPVFNRTGKKQKGMVGMFTSTVPFRFELDTELNIGNLIKLINRELKLCFLNQKYPYDLLVKDLELNRKGYDGLFKMCVNYYNSNYVNDINGNKVEISEYYCGNQSYSLQLTVKEWQDNNITLNFDYKTLEYTEQQIKTMYESMINIINQVIVNEELTVSNVKLLNEYQINHKLYELNSTNSCYPKKTVCELFKEQAMKTPNKVVLEFKERTLTYKELNERSNQLANHLRKEGIDKKSIVAIMETHSIELIVSILGVLKAGGAYLPIDPSYPIERINYMLQNSESSMLLTNFKVNNDICFKGNITNINDVNLNIYSKETLVNISNLQDLVYIIYTSGSTGKPKGVMIEHQGLTNYIWWAKKMYLKDEEDVMALYSSISFDLTVTSIFTPLIFGNKIVIYDNDETEFVLYKILRENKATVIKLTPAHLTLLKGMNNSYSNIKRFIVGGEDLKVSLAKEIYNSFGKNIEICNEYGPTETVVGCMIHKYNEEKDKGVSVPIGKPSDNVQIYILDNDFNVVPTGLVGELYVSGDGVSRGYLNKEELNCERFIENPFIKGKRMYKTGDTARYLENGAIEYVSRIDNQVKIRGHRIELGEVERHLTENEFVKDAVVVFKEDSSENKLLNAYIVSKRKVKERELKEWLLKFLPKYMLPTNFIFMDSLPLTLNGKVNYSLLPEPISGDKEFVNYNTSSEKELVKAMEEILGIENISMNDNYYQLGGDSIKAIQISSKLKNIGLTIKVKDILSYDSIEEIAAAIEKYEEMVSISQEESHGEIENTPIIEWFFNEKFENENLYNQYVLLEYNQVLYINKVTMAVNKLIKHHDGLRINYDRKSRKLYYNDKHLSDMDAVQYVDLRECRYDEQCKKVKNLIEKANVNFDIENGLLFNVTMFDLGDKKQALLFTAHHLVMDGVSWRVILNDFATILNQLENGNEISLPMKNHSFKDWANELINYSKKDFEKEMPYWNNISNSNFYYPIDFNKGKDVVKTSQELKRILDEDTLNSLMKVVNEIYSMDLNEVLTVALVLTINNITKNNDVIIELERHGRENISNGIDISRTVGWFTSMYPAYFKVESNDTERNIKSLKEQLRNIPNQGFNYGTLRFLKKQIDELQNKLVRFNYLGDLDNIVDKEKLDLSSIEFGLDSDEENTLTALIDIVAMIVNKELKINANYSKNKFNKDTIQELIDTYISTLKLIEEKCMNKDVKEFTPSDFDAVDISQDDLDALFD</sequence>
<dbReference type="InterPro" id="IPR025110">
    <property type="entry name" value="AMP-bd_C"/>
</dbReference>
<dbReference type="FunFam" id="3.40.50.12780:FF:000012">
    <property type="entry name" value="Non-ribosomal peptide synthetase"/>
    <property type="match status" value="1"/>
</dbReference>
<keyword evidence="4" id="KW-0597">Phosphoprotein</keyword>
<evidence type="ECO:0000256" key="5">
    <source>
        <dbReference type="ARBA" id="ARBA00023194"/>
    </source>
</evidence>
<dbReference type="SUPFAM" id="SSF52777">
    <property type="entry name" value="CoA-dependent acyltransferases"/>
    <property type="match status" value="4"/>
</dbReference>
<dbReference type="GO" id="GO:0017000">
    <property type="term" value="P:antibiotic biosynthetic process"/>
    <property type="evidence" value="ECO:0007669"/>
    <property type="project" value="UniProtKB-KW"/>
</dbReference>
<dbReference type="InterPro" id="IPR010071">
    <property type="entry name" value="AA_adenyl_dom"/>
</dbReference>
<dbReference type="Pfam" id="PF13193">
    <property type="entry name" value="AMP-binding_C"/>
    <property type="match status" value="1"/>
</dbReference>
<feature type="domain" description="Carrier" evidence="6">
    <location>
        <begin position="954"/>
        <end position="1028"/>
    </location>
</feature>
<dbReference type="InterPro" id="IPR001242">
    <property type="entry name" value="Condensation_dom"/>
</dbReference>
<dbReference type="NCBIfam" id="TIGR01733">
    <property type="entry name" value="AA-adenyl-dom"/>
    <property type="match status" value="1"/>
</dbReference>
<evidence type="ECO:0000313" key="8">
    <source>
        <dbReference type="Proteomes" id="UP000198619"/>
    </source>
</evidence>